<dbReference type="Gene3D" id="3.40.190.10">
    <property type="entry name" value="Periplasmic binding protein-like II"/>
    <property type="match status" value="2"/>
</dbReference>
<dbReference type="GO" id="GO:0042597">
    <property type="term" value="C:periplasmic space"/>
    <property type="evidence" value="ECO:0007669"/>
    <property type="project" value="UniProtKB-SubCell"/>
</dbReference>
<organism evidence="7 8">
    <name type="scientific">Ezakiella coagulans</name>
    <dbReference type="NCBI Taxonomy" id="46507"/>
    <lineage>
        <taxon>Bacteria</taxon>
        <taxon>Bacillati</taxon>
        <taxon>Bacillota</taxon>
        <taxon>Tissierellia</taxon>
        <taxon>Ezakiella</taxon>
    </lineage>
</organism>
<comment type="caution">
    <text evidence="7">The sequence shown here is derived from an EMBL/GenBank/DDBJ whole genome shotgun (WGS) entry which is preliminary data.</text>
</comment>
<gene>
    <name evidence="7" type="ORF">C7381_10861</name>
</gene>
<feature type="binding site" evidence="5">
    <location>
        <position position="81"/>
    </location>
    <ligand>
        <name>spermidine</name>
        <dbReference type="ChEBI" id="CHEBI:57834"/>
    </ligand>
</feature>
<dbReference type="PANTHER" id="PTHR30222:SF17">
    <property type="entry name" value="SPERMIDINE_PUTRESCINE-BINDING PERIPLASMIC PROTEIN"/>
    <property type="match status" value="1"/>
</dbReference>
<comment type="subcellular location">
    <subcellularLocation>
        <location evidence="1">Periplasm</location>
    </subcellularLocation>
</comment>
<proteinExistence type="predicted"/>
<dbReference type="RefSeq" id="WP_116480397.1">
    <property type="nucleotide sequence ID" value="NZ_QEKV01000008.1"/>
</dbReference>
<sequence length="346" mass="40509">MKKLIPFIVVLVAFLMTACNDDGEKLYIYNWGDYMDMDVVKEFEEEYNVKVIYQEFATNEDLYVKIKNSSEPMDVIFPSEYMLERMSNEGLLNELDFSKLDNFKYVDKDLTGMSYDKENKYSVPFFWGTVGIIYNSEKYPKGLQKWADLWNEKYKKDMVLYYSQRDILMVALKKLGYSMNTSDEAQLEDAKNELIDQKPLVYAYLGDEIKDILIAEDANVGVVYSGDAGIVIEENPKYKYVLPKEGTNLWFDVAAIPKNARNVNRAHDFINFLLRPEIAARNAEYLQYATVESEAKKYLPESLVNNEALYPDRTNMTNFEIFEDPSQKLKLYDRIWTEFQSGYKKK</sequence>
<dbReference type="CDD" id="cd13590">
    <property type="entry name" value="PBP2_PotD_PotF_like"/>
    <property type="match status" value="1"/>
</dbReference>
<dbReference type="InterPro" id="IPR001188">
    <property type="entry name" value="Sperm_putr-bd"/>
</dbReference>
<dbReference type="PIRSF" id="PIRSF019574">
    <property type="entry name" value="Periplasmic_polyamine_BP"/>
    <property type="match status" value="1"/>
</dbReference>
<evidence type="ECO:0000256" key="6">
    <source>
        <dbReference type="SAM" id="SignalP"/>
    </source>
</evidence>
<dbReference type="PANTHER" id="PTHR30222">
    <property type="entry name" value="SPERMIDINE/PUTRESCINE-BINDING PERIPLASMIC PROTEIN"/>
    <property type="match status" value="1"/>
</dbReference>
<keyword evidence="8" id="KW-1185">Reference proteome</keyword>
<reference evidence="7 8" key="1">
    <citation type="submission" date="2018-04" db="EMBL/GenBank/DDBJ databases">
        <title>Genomic Encyclopedia of Type Strains, Phase IV (KMG-IV): sequencing the most valuable type-strain genomes for metagenomic binning, comparative biology and taxonomic classification.</title>
        <authorList>
            <person name="Goeker M."/>
        </authorList>
    </citation>
    <scope>NUCLEOTIDE SEQUENCE [LARGE SCALE GENOMIC DNA]</scope>
    <source>
        <strain evidence="7 8">DSM 20705</strain>
    </source>
</reference>
<feature type="chain" id="PRO_5038786217" evidence="6">
    <location>
        <begin position="19"/>
        <end position="346"/>
    </location>
</feature>
<dbReference type="SUPFAM" id="SSF53850">
    <property type="entry name" value="Periplasmic binding protein-like II"/>
    <property type="match status" value="1"/>
</dbReference>
<evidence type="ECO:0000256" key="4">
    <source>
        <dbReference type="ARBA" id="ARBA00022764"/>
    </source>
</evidence>
<feature type="signal peptide" evidence="6">
    <location>
        <begin position="1"/>
        <end position="18"/>
    </location>
</feature>
<evidence type="ECO:0000256" key="3">
    <source>
        <dbReference type="ARBA" id="ARBA00022729"/>
    </source>
</evidence>
<name>A0A2U1E1U2_9FIRM</name>
<dbReference type="InterPro" id="IPR006059">
    <property type="entry name" value="SBP"/>
</dbReference>
<accession>A0A2U1E1U2</accession>
<keyword evidence="2" id="KW-0813">Transport</keyword>
<dbReference type="GO" id="GO:0015846">
    <property type="term" value="P:polyamine transport"/>
    <property type="evidence" value="ECO:0007669"/>
    <property type="project" value="InterPro"/>
</dbReference>
<evidence type="ECO:0000313" key="7">
    <source>
        <dbReference type="EMBL" id="PVY93926.1"/>
    </source>
</evidence>
<evidence type="ECO:0000256" key="1">
    <source>
        <dbReference type="ARBA" id="ARBA00004418"/>
    </source>
</evidence>
<dbReference type="PROSITE" id="PS51257">
    <property type="entry name" value="PROKAR_LIPOPROTEIN"/>
    <property type="match status" value="1"/>
</dbReference>
<dbReference type="Proteomes" id="UP000245793">
    <property type="component" value="Unassembled WGS sequence"/>
</dbReference>
<evidence type="ECO:0000256" key="2">
    <source>
        <dbReference type="ARBA" id="ARBA00022448"/>
    </source>
</evidence>
<dbReference type="Pfam" id="PF13416">
    <property type="entry name" value="SBP_bac_8"/>
    <property type="match status" value="1"/>
</dbReference>
<protein>
    <submittedName>
        <fullName evidence="7">Spermidine/putrescine-binding protein</fullName>
    </submittedName>
</protein>
<evidence type="ECO:0000313" key="8">
    <source>
        <dbReference type="Proteomes" id="UP000245793"/>
    </source>
</evidence>
<keyword evidence="3 6" id="KW-0732">Signal</keyword>
<dbReference type="GO" id="GO:0019808">
    <property type="term" value="F:polyamine binding"/>
    <property type="evidence" value="ECO:0007669"/>
    <property type="project" value="InterPro"/>
</dbReference>
<keyword evidence="4" id="KW-0574">Periplasm</keyword>
<dbReference type="EMBL" id="QEKV01000008">
    <property type="protein sequence ID" value="PVY93926.1"/>
    <property type="molecule type" value="Genomic_DNA"/>
</dbReference>
<evidence type="ECO:0000256" key="5">
    <source>
        <dbReference type="PIRSR" id="PIRSR019574-1"/>
    </source>
</evidence>
<dbReference type="AlphaFoldDB" id="A0A2U1E1U2"/>
<dbReference type="PRINTS" id="PR00909">
    <property type="entry name" value="SPERMDNBNDNG"/>
</dbReference>